<dbReference type="RefSeq" id="WP_018980287.1">
    <property type="nucleotide sequence ID" value="NZ_BAQD01000005.1"/>
</dbReference>
<dbReference type="Proteomes" id="UP001062901">
    <property type="component" value="Unassembled WGS sequence"/>
</dbReference>
<sequence length="172" mass="19965">METSNPFYCFVLALRHYAHFKGRTRRREFWYFNLCYYLISFSLTGASFIVHESKNILLIDAVQIVSVIYHLAMIIPNLSVNARRLHDSNHSGWWMLLPVVNLVFYCLDSDPQTNRFGPNPKAGEGPQWGDGCAQFNNSFSSDNLEKIEKLGKLRNQGILTEEEFQKKKKELL</sequence>
<feature type="transmembrane region" description="Helical" evidence="1">
    <location>
        <begin position="56"/>
        <end position="75"/>
    </location>
</feature>
<proteinExistence type="predicted"/>
<dbReference type="InterPro" id="IPR018649">
    <property type="entry name" value="SHOCT"/>
</dbReference>
<accession>A0ABQ0NXH0</accession>
<gene>
    <name evidence="3" type="ORF">AA15669_0493</name>
</gene>
<dbReference type="Pfam" id="PF05656">
    <property type="entry name" value="DUF805"/>
    <property type="match status" value="1"/>
</dbReference>
<evidence type="ECO:0000313" key="4">
    <source>
        <dbReference type="Proteomes" id="UP001062901"/>
    </source>
</evidence>
<feature type="domain" description="SHOCT" evidence="2">
    <location>
        <begin position="145"/>
        <end position="172"/>
    </location>
</feature>
<organism evidence="3 4">
    <name type="scientific">Saccharibacter floricola DSM 15669</name>
    <dbReference type="NCBI Taxonomy" id="1123227"/>
    <lineage>
        <taxon>Bacteria</taxon>
        <taxon>Pseudomonadati</taxon>
        <taxon>Pseudomonadota</taxon>
        <taxon>Alphaproteobacteria</taxon>
        <taxon>Acetobacterales</taxon>
        <taxon>Acetobacteraceae</taxon>
        <taxon>Saccharibacter</taxon>
    </lineage>
</organism>
<dbReference type="PANTHER" id="PTHR34980:SF2">
    <property type="entry name" value="INNER MEMBRANE PROTEIN YHAH-RELATED"/>
    <property type="match status" value="1"/>
</dbReference>
<evidence type="ECO:0000259" key="2">
    <source>
        <dbReference type="Pfam" id="PF09851"/>
    </source>
</evidence>
<keyword evidence="1" id="KW-0472">Membrane</keyword>
<dbReference type="EMBL" id="BAQD01000005">
    <property type="protein sequence ID" value="GBQ05506.1"/>
    <property type="molecule type" value="Genomic_DNA"/>
</dbReference>
<protein>
    <recommendedName>
        <fullName evidence="2">SHOCT domain-containing protein</fullName>
    </recommendedName>
</protein>
<keyword evidence="4" id="KW-1185">Reference proteome</keyword>
<name>A0ABQ0NXH0_9PROT</name>
<evidence type="ECO:0000256" key="1">
    <source>
        <dbReference type="SAM" id="Phobius"/>
    </source>
</evidence>
<reference evidence="3" key="1">
    <citation type="submission" date="2013-04" db="EMBL/GenBank/DDBJ databases">
        <title>The genome sequencing project of 58 acetic acid bacteria.</title>
        <authorList>
            <person name="Okamoto-Kainuma A."/>
            <person name="Ishikawa M."/>
            <person name="Umino S."/>
            <person name="Koizumi Y."/>
            <person name="Shiwa Y."/>
            <person name="Yoshikawa H."/>
            <person name="Matsutani M."/>
            <person name="Matsushita K."/>
        </authorList>
    </citation>
    <scope>NUCLEOTIDE SEQUENCE</scope>
    <source>
        <strain evidence="3">DSM 15669</strain>
    </source>
</reference>
<dbReference type="PANTHER" id="PTHR34980">
    <property type="entry name" value="INNER MEMBRANE PROTEIN-RELATED-RELATED"/>
    <property type="match status" value="1"/>
</dbReference>
<keyword evidence="1" id="KW-0812">Transmembrane</keyword>
<evidence type="ECO:0000313" key="3">
    <source>
        <dbReference type="EMBL" id="GBQ05506.1"/>
    </source>
</evidence>
<feature type="transmembrane region" description="Helical" evidence="1">
    <location>
        <begin position="29"/>
        <end position="50"/>
    </location>
</feature>
<dbReference type="Pfam" id="PF09851">
    <property type="entry name" value="SHOCT"/>
    <property type="match status" value="1"/>
</dbReference>
<dbReference type="InterPro" id="IPR008523">
    <property type="entry name" value="DUF805"/>
</dbReference>
<comment type="caution">
    <text evidence="3">The sequence shown here is derived from an EMBL/GenBank/DDBJ whole genome shotgun (WGS) entry which is preliminary data.</text>
</comment>
<keyword evidence="1" id="KW-1133">Transmembrane helix</keyword>